<accession>A0AAN6TF41</accession>
<dbReference type="Gene3D" id="1.10.630.10">
    <property type="entry name" value="Cytochrome P450"/>
    <property type="match status" value="1"/>
</dbReference>
<dbReference type="GO" id="GO:0020037">
    <property type="term" value="F:heme binding"/>
    <property type="evidence" value="ECO:0007669"/>
    <property type="project" value="InterPro"/>
</dbReference>
<keyword evidence="4 5" id="KW-0408">Iron</keyword>
<evidence type="ECO:0000256" key="3">
    <source>
        <dbReference type="ARBA" id="ARBA00022723"/>
    </source>
</evidence>
<dbReference type="GO" id="GO:0016705">
    <property type="term" value="F:oxidoreductase activity, acting on paired donors, with incorporation or reduction of molecular oxygen"/>
    <property type="evidence" value="ECO:0007669"/>
    <property type="project" value="InterPro"/>
</dbReference>
<dbReference type="InterPro" id="IPR050121">
    <property type="entry name" value="Cytochrome_P450_monoxygenase"/>
</dbReference>
<dbReference type="Pfam" id="PF00067">
    <property type="entry name" value="p450"/>
    <property type="match status" value="1"/>
</dbReference>
<dbReference type="RefSeq" id="XP_064670838.1">
    <property type="nucleotide sequence ID" value="XM_064818438.1"/>
</dbReference>
<dbReference type="PRINTS" id="PR00385">
    <property type="entry name" value="P450"/>
</dbReference>
<dbReference type="SUPFAM" id="SSF48264">
    <property type="entry name" value="Cytochrome P450"/>
    <property type="match status" value="1"/>
</dbReference>
<keyword evidence="8" id="KW-1185">Reference proteome</keyword>
<dbReference type="PANTHER" id="PTHR24305">
    <property type="entry name" value="CYTOCHROME P450"/>
    <property type="match status" value="1"/>
</dbReference>
<dbReference type="InterPro" id="IPR036396">
    <property type="entry name" value="Cyt_P450_sf"/>
</dbReference>
<proteinExistence type="inferred from homology"/>
<evidence type="ECO:0000256" key="2">
    <source>
        <dbReference type="ARBA" id="ARBA00022617"/>
    </source>
</evidence>
<dbReference type="PRINTS" id="PR00463">
    <property type="entry name" value="EP450I"/>
</dbReference>
<dbReference type="GeneID" id="89942565"/>
<keyword evidence="6" id="KW-1133">Transmembrane helix</keyword>
<comment type="cofactor">
    <cofactor evidence="5">
        <name>heme</name>
        <dbReference type="ChEBI" id="CHEBI:30413"/>
    </cofactor>
</comment>
<keyword evidence="6" id="KW-0472">Membrane</keyword>
<dbReference type="GO" id="GO:0004497">
    <property type="term" value="F:monooxygenase activity"/>
    <property type="evidence" value="ECO:0007669"/>
    <property type="project" value="UniProtKB-KW"/>
</dbReference>
<dbReference type="GO" id="GO:0005506">
    <property type="term" value="F:iron ion binding"/>
    <property type="evidence" value="ECO:0007669"/>
    <property type="project" value="InterPro"/>
</dbReference>
<dbReference type="EMBL" id="MU853340">
    <property type="protein sequence ID" value="KAK4113268.1"/>
    <property type="molecule type" value="Genomic_DNA"/>
</dbReference>
<feature type="transmembrane region" description="Helical" evidence="6">
    <location>
        <begin position="50"/>
        <end position="70"/>
    </location>
</feature>
<evidence type="ECO:0000256" key="5">
    <source>
        <dbReference type="PIRSR" id="PIRSR602401-1"/>
    </source>
</evidence>
<dbReference type="InterPro" id="IPR002401">
    <property type="entry name" value="Cyt_P450_E_grp-I"/>
</dbReference>
<evidence type="ECO:0000313" key="7">
    <source>
        <dbReference type="EMBL" id="KAK4113268.1"/>
    </source>
</evidence>
<reference evidence="7" key="1">
    <citation type="journal article" date="2023" name="Mol. Phylogenet. Evol.">
        <title>Genome-scale phylogeny and comparative genomics of the fungal order Sordariales.</title>
        <authorList>
            <person name="Hensen N."/>
            <person name="Bonometti L."/>
            <person name="Westerberg I."/>
            <person name="Brannstrom I.O."/>
            <person name="Guillou S."/>
            <person name="Cros-Aarteil S."/>
            <person name="Calhoun S."/>
            <person name="Haridas S."/>
            <person name="Kuo A."/>
            <person name="Mondo S."/>
            <person name="Pangilinan J."/>
            <person name="Riley R."/>
            <person name="LaButti K."/>
            <person name="Andreopoulos B."/>
            <person name="Lipzen A."/>
            <person name="Chen C."/>
            <person name="Yan M."/>
            <person name="Daum C."/>
            <person name="Ng V."/>
            <person name="Clum A."/>
            <person name="Steindorff A."/>
            <person name="Ohm R.A."/>
            <person name="Martin F."/>
            <person name="Silar P."/>
            <person name="Natvig D.O."/>
            <person name="Lalanne C."/>
            <person name="Gautier V."/>
            <person name="Ament-Velasquez S.L."/>
            <person name="Kruys A."/>
            <person name="Hutchinson M.I."/>
            <person name="Powell A.J."/>
            <person name="Barry K."/>
            <person name="Miller A.N."/>
            <person name="Grigoriev I.V."/>
            <person name="Debuchy R."/>
            <person name="Gladieux P."/>
            <person name="Hiltunen Thoren M."/>
            <person name="Johannesson H."/>
        </authorList>
    </citation>
    <scope>NUCLEOTIDE SEQUENCE</scope>
    <source>
        <strain evidence="7">CBS 508.74</strain>
    </source>
</reference>
<dbReference type="InterPro" id="IPR001128">
    <property type="entry name" value="Cyt_P450"/>
</dbReference>
<dbReference type="CDD" id="cd11070">
    <property type="entry name" value="CYP56-like"/>
    <property type="match status" value="1"/>
</dbReference>
<dbReference type="AlphaFoldDB" id="A0AAN6TF41"/>
<keyword evidence="3 5" id="KW-0479">Metal-binding</keyword>
<keyword evidence="7" id="KW-0503">Monooxygenase</keyword>
<comment type="similarity">
    <text evidence="1">Belongs to the cytochrome P450 family.</text>
</comment>
<evidence type="ECO:0000256" key="4">
    <source>
        <dbReference type="ARBA" id="ARBA00023004"/>
    </source>
</evidence>
<sequence length="618" mass="69080">MFVGCQTGDNDGLEKLATQRSRLHIAYTVRSCSQGSHCHQSQRATIMLQYLLTAALAYVVWTLVCLELNVRKARDMKVPYVRIPIDSNNIPWTIVQPLVYNLLDRLPITWSSYPDFVRYSRRGWSFADKAQATVRLGPVWALVTPVGVYLHISDPGAIQEILTRRKDFPRPYKELQLLEVYGPCISTAGWEDWPRHRKVLASPFNESIMKFVWSESISQARAMLRYWTNLSSAGIPSVQRDIRTVSLNVLAAIAFRKSYDFYGSSEPSVDDTNSYRDALMTVLDGVIPLLLIPYKILASSWLPLPKGLAKLGKAAVAYKKHMMTMLEDELAALNQGTPGSGGVMTAFVRALDVHKRETAVSPPPAREDRKGLSVDEILGNLFVLNFAGHDTTANTLAFATLLLAAHPEVQDWLAEEIKLVTKNSTEEWDYKTMYPQLKRCHAVFLETLRLYPPVMIIPKTVTQPQTLEVGKRTLTIPPPTGVSVCAMAVQTNPDFWGPDPLAWKPARWIMNPAPRSGSSPPTEGQLAGEELLVPERNTFLAWSEGPQSCPGRKFSEVEATAVIACLVEGHRLSVKREAGESDEDARKRAVECVNDVNMEMLLKMVDADRVKLVCSRVD</sequence>
<gene>
    <name evidence="7" type="ORF">N656DRAFT_825085</name>
</gene>
<evidence type="ECO:0000313" key="8">
    <source>
        <dbReference type="Proteomes" id="UP001302812"/>
    </source>
</evidence>
<dbReference type="PANTHER" id="PTHR24305:SF166">
    <property type="entry name" value="CYTOCHROME P450 12A4, MITOCHONDRIAL-RELATED"/>
    <property type="match status" value="1"/>
</dbReference>
<keyword evidence="2 5" id="KW-0349">Heme</keyword>
<reference evidence="7" key="2">
    <citation type="submission" date="2023-05" db="EMBL/GenBank/DDBJ databases">
        <authorList>
            <consortium name="Lawrence Berkeley National Laboratory"/>
            <person name="Steindorff A."/>
            <person name="Hensen N."/>
            <person name="Bonometti L."/>
            <person name="Westerberg I."/>
            <person name="Brannstrom I.O."/>
            <person name="Guillou S."/>
            <person name="Cros-Aarteil S."/>
            <person name="Calhoun S."/>
            <person name="Haridas S."/>
            <person name="Kuo A."/>
            <person name="Mondo S."/>
            <person name="Pangilinan J."/>
            <person name="Riley R."/>
            <person name="Labutti K."/>
            <person name="Andreopoulos B."/>
            <person name="Lipzen A."/>
            <person name="Chen C."/>
            <person name="Yanf M."/>
            <person name="Daum C."/>
            <person name="Ng V."/>
            <person name="Clum A."/>
            <person name="Ohm R."/>
            <person name="Martin F."/>
            <person name="Silar P."/>
            <person name="Natvig D."/>
            <person name="Lalanne C."/>
            <person name="Gautier V."/>
            <person name="Ament-Velasquez S.L."/>
            <person name="Kruys A."/>
            <person name="Hutchinson M.I."/>
            <person name="Powell A.J."/>
            <person name="Barry K."/>
            <person name="Miller A.N."/>
            <person name="Grigoriev I.V."/>
            <person name="Debuchy R."/>
            <person name="Gladieux P."/>
            <person name="Thoren M.H."/>
            <person name="Johannesson H."/>
        </authorList>
    </citation>
    <scope>NUCLEOTIDE SEQUENCE</scope>
    <source>
        <strain evidence="7">CBS 508.74</strain>
    </source>
</reference>
<dbReference type="Proteomes" id="UP001302812">
    <property type="component" value="Unassembled WGS sequence"/>
</dbReference>
<feature type="binding site" description="axial binding residue" evidence="5">
    <location>
        <position position="549"/>
    </location>
    <ligand>
        <name>heme</name>
        <dbReference type="ChEBI" id="CHEBI:30413"/>
    </ligand>
    <ligandPart>
        <name>Fe</name>
        <dbReference type="ChEBI" id="CHEBI:18248"/>
    </ligandPart>
</feature>
<protein>
    <submittedName>
        <fullName evidence="7">Cytochrome P450 monooxygenase</fullName>
    </submittedName>
</protein>
<evidence type="ECO:0000256" key="6">
    <source>
        <dbReference type="SAM" id="Phobius"/>
    </source>
</evidence>
<keyword evidence="6" id="KW-0812">Transmembrane</keyword>
<comment type="caution">
    <text evidence="7">The sequence shown here is derived from an EMBL/GenBank/DDBJ whole genome shotgun (WGS) entry which is preliminary data.</text>
</comment>
<name>A0AAN6TF41_9PEZI</name>
<keyword evidence="7" id="KW-0560">Oxidoreductase</keyword>
<organism evidence="7 8">
    <name type="scientific">Canariomyces notabilis</name>
    <dbReference type="NCBI Taxonomy" id="2074819"/>
    <lineage>
        <taxon>Eukaryota</taxon>
        <taxon>Fungi</taxon>
        <taxon>Dikarya</taxon>
        <taxon>Ascomycota</taxon>
        <taxon>Pezizomycotina</taxon>
        <taxon>Sordariomycetes</taxon>
        <taxon>Sordariomycetidae</taxon>
        <taxon>Sordariales</taxon>
        <taxon>Chaetomiaceae</taxon>
        <taxon>Canariomyces</taxon>
    </lineage>
</organism>
<evidence type="ECO:0000256" key="1">
    <source>
        <dbReference type="ARBA" id="ARBA00010617"/>
    </source>
</evidence>